<dbReference type="InterPro" id="IPR019481">
    <property type="entry name" value="TFIIIC_triple_barrel"/>
</dbReference>
<evidence type="ECO:0000313" key="4">
    <source>
        <dbReference type="Proteomes" id="UP000030765"/>
    </source>
</evidence>
<dbReference type="GO" id="GO:0000127">
    <property type="term" value="C:transcription factor TFIIIC complex"/>
    <property type="evidence" value="ECO:0007669"/>
    <property type="project" value="TreeGrafter"/>
</dbReference>
<dbReference type="VEuPathDB" id="VectorBase:ASIS003129"/>
<dbReference type="EnsemblMetazoa" id="ASIC008302-RA">
    <property type="protein sequence ID" value="ASIC008302-PA"/>
    <property type="gene ID" value="ASIC008302"/>
</dbReference>
<gene>
    <name evidence="2" type="ORF">ZHAS_00008302</name>
</gene>
<dbReference type="InterPro" id="IPR042771">
    <property type="entry name" value="GTF3C6-like"/>
</dbReference>
<organism evidence="2">
    <name type="scientific">Anopheles sinensis</name>
    <name type="common">Mosquito</name>
    <dbReference type="NCBI Taxonomy" id="74873"/>
    <lineage>
        <taxon>Eukaryota</taxon>
        <taxon>Metazoa</taxon>
        <taxon>Ecdysozoa</taxon>
        <taxon>Arthropoda</taxon>
        <taxon>Hexapoda</taxon>
        <taxon>Insecta</taxon>
        <taxon>Pterygota</taxon>
        <taxon>Neoptera</taxon>
        <taxon>Endopterygota</taxon>
        <taxon>Diptera</taxon>
        <taxon>Nematocera</taxon>
        <taxon>Culicoidea</taxon>
        <taxon>Culicidae</taxon>
        <taxon>Anophelinae</taxon>
        <taxon>Anopheles</taxon>
    </lineage>
</organism>
<protein>
    <submittedName>
        <fullName evidence="2">AGAP013033-PA-like protein</fullName>
    </submittedName>
</protein>
<keyword evidence="4" id="KW-1185">Reference proteome</keyword>
<dbReference type="AlphaFoldDB" id="A0A084VRT9"/>
<reference evidence="3" key="2">
    <citation type="submission" date="2020-05" db="UniProtKB">
        <authorList>
            <consortium name="EnsemblMetazoa"/>
        </authorList>
    </citation>
    <scope>IDENTIFICATION</scope>
</reference>
<sequence length="216" mass="24635">MYEGDGDAFVEEKIAPHLMCGSLEDLPFEQGPVPDADEDDFYEEEMMLLVDFDMLLKLEEDPHPGNTHIKIIGLDSENPIIQVNDEVYRGTYESAFGTNVFFEPDVEQTTKLDPVFDKTIKQMYRYVGKTDKVLRMKRIFATLKDAVAEEGASTDDIPYESKYEVDRTYEEALNLHLPEGGFPPRRIHEMQNGASLIKQHVIAEPKIELGESPTEQ</sequence>
<feature type="domain" description="Transcription factor TFIIIC triple barrel" evidence="1">
    <location>
        <begin position="43"/>
        <end position="141"/>
    </location>
</feature>
<evidence type="ECO:0000259" key="1">
    <source>
        <dbReference type="Pfam" id="PF10419"/>
    </source>
</evidence>
<dbReference type="OMA" id="PGNTHIK"/>
<dbReference type="EMBL" id="KE525036">
    <property type="protein sequence ID" value="KFB40683.1"/>
    <property type="molecule type" value="Genomic_DNA"/>
</dbReference>
<dbReference type="STRING" id="74873.A0A084VRT9"/>
<dbReference type="OrthoDB" id="1877767at2759"/>
<reference evidence="2 4" key="1">
    <citation type="journal article" date="2014" name="BMC Genomics">
        <title>Genome sequence of Anopheles sinensis provides insight into genetics basis of mosquito competence for malaria parasites.</title>
        <authorList>
            <person name="Zhou D."/>
            <person name="Zhang D."/>
            <person name="Ding G."/>
            <person name="Shi L."/>
            <person name="Hou Q."/>
            <person name="Ye Y."/>
            <person name="Xu Y."/>
            <person name="Zhou H."/>
            <person name="Xiong C."/>
            <person name="Li S."/>
            <person name="Yu J."/>
            <person name="Hong S."/>
            <person name="Yu X."/>
            <person name="Zou P."/>
            <person name="Chen C."/>
            <person name="Chang X."/>
            <person name="Wang W."/>
            <person name="Lv Y."/>
            <person name="Sun Y."/>
            <person name="Ma L."/>
            <person name="Shen B."/>
            <person name="Zhu C."/>
        </authorList>
    </citation>
    <scope>NUCLEOTIDE SEQUENCE [LARGE SCALE GENOMIC DNA]</scope>
</reference>
<dbReference type="Gene3D" id="2.60.40.4370">
    <property type="match status" value="1"/>
</dbReference>
<dbReference type="PANTHER" id="PTHR21860">
    <property type="entry name" value="TRANSCRIPTION INITIATION FACTOR IIIC TFIIIC , POLYPEPTIDE 6-RELATED"/>
    <property type="match status" value="1"/>
</dbReference>
<dbReference type="Proteomes" id="UP000030765">
    <property type="component" value="Unassembled WGS sequence"/>
</dbReference>
<dbReference type="GO" id="GO:0006383">
    <property type="term" value="P:transcription by RNA polymerase III"/>
    <property type="evidence" value="ECO:0007669"/>
    <property type="project" value="InterPro"/>
</dbReference>
<name>A0A084VRT9_ANOSI</name>
<dbReference type="Pfam" id="PF10419">
    <property type="entry name" value="TFIIIC_sub6"/>
    <property type="match status" value="1"/>
</dbReference>
<proteinExistence type="predicted"/>
<evidence type="ECO:0000313" key="2">
    <source>
        <dbReference type="EMBL" id="KFB40683.1"/>
    </source>
</evidence>
<evidence type="ECO:0000313" key="3">
    <source>
        <dbReference type="EnsemblMetazoa" id="ASIC008302-PA"/>
    </source>
</evidence>
<dbReference type="VEuPathDB" id="VectorBase:ASIC008302"/>
<dbReference type="PANTHER" id="PTHR21860:SF2">
    <property type="entry name" value="GENERAL TRANSCRIPTION FACTOR 3C POLYPEPTIDE 6"/>
    <property type="match status" value="1"/>
</dbReference>
<dbReference type="EMBL" id="ATLV01015779">
    <property type="status" value="NOT_ANNOTATED_CDS"/>
    <property type="molecule type" value="Genomic_DNA"/>
</dbReference>
<accession>A0A084VRT9</accession>